<gene>
    <name evidence="2" type="ORF">A2822_00400</name>
</gene>
<evidence type="ECO:0000313" key="2">
    <source>
        <dbReference type="EMBL" id="OGZ65136.1"/>
    </source>
</evidence>
<protein>
    <submittedName>
        <fullName evidence="2">Uncharacterized protein</fullName>
    </submittedName>
</protein>
<dbReference type="EMBL" id="MHOP01000028">
    <property type="protein sequence ID" value="OGZ65136.1"/>
    <property type="molecule type" value="Genomic_DNA"/>
</dbReference>
<evidence type="ECO:0000313" key="3">
    <source>
        <dbReference type="Proteomes" id="UP000178774"/>
    </source>
</evidence>
<sequence length="180" mass="21054">MNPEEPKEGQENNPSKFIEALRAIITYADLQDFLEQDGKERNYNGRALVKGIWAAIGFKQRTEQSSLHQLDQTAREQLMAEFRYMDDAEADALIEKIGLLIESEPQRAEDEEERKRIAKRTNDLRVMMAEDKGKSQEEIEELKEELREKMRADWGEEADGPVSQPSVKKSEEKKPWWKIW</sequence>
<feature type="region of interest" description="Disordered" evidence="1">
    <location>
        <begin position="150"/>
        <end position="180"/>
    </location>
</feature>
<reference evidence="2 3" key="1">
    <citation type="journal article" date="2016" name="Nat. Commun.">
        <title>Thousands of microbial genomes shed light on interconnected biogeochemical processes in an aquifer system.</title>
        <authorList>
            <person name="Anantharaman K."/>
            <person name="Brown C.T."/>
            <person name="Hug L.A."/>
            <person name="Sharon I."/>
            <person name="Castelle C.J."/>
            <person name="Probst A.J."/>
            <person name="Thomas B.C."/>
            <person name="Singh A."/>
            <person name="Wilkins M.J."/>
            <person name="Karaoz U."/>
            <person name="Brodie E.L."/>
            <person name="Williams K.H."/>
            <person name="Hubbard S.S."/>
            <person name="Banfield J.F."/>
        </authorList>
    </citation>
    <scope>NUCLEOTIDE SEQUENCE [LARGE SCALE GENOMIC DNA]</scope>
</reference>
<proteinExistence type="predicted"/>
<feature type="compositionally biased region" description="Basic and acidic residues" evidence="1">
    <location>
        <begin position="168"/>
        <end position="180"/>
    </location>
</feature>
<dbReference type="AlphaFoldDB" id="A0A1G2HRG5"/>
<dbReference type="Proteomes" id="UP000178774">
    <property type="component" value="Unassembled WGS sequence"/>
</dbReference>
<accession>A0A1G2HRG5</accession>
<evidence type="ECO:0000256" key="1">
    <source>
        <dbReference type="SAM" id="MobiDB-lite"/>
    </source>
</evidence>
<comment type="caution">
    <text evidence="2">The sequence shown here is derived from an EMBL/GenBank/DDBJ whole genome shotgun (WGS) entry which is preliminary data.</text>
</comment>
<organism evidence="2 3">
    <name type="scientific">Candidatus Staskawiczbacteria bacterium RIFCSPHIGHO2_01_FULL_41_41</name>
    <dbReference type="NCBI Taxonomy" id="1802203"/>
    <lineage>
        <taxon>Bacteria</taxon>
        <taxon>Candidatus Staskawicziibacteriota</taxon>
    </lineage>
</organism>
<name>A0A1G2HRG5_9BACT</name>